<dbReference type="STRING" id="742817.HMPREF9449_02812"/>
<dbReference type="Pfam" id="PF08281">
    <property type="entry name" value="Sigma70_r4_2"/>
    <property type="match status" value="1"/>
</dbReference>
<dbReference type="InterPro" id="IPR013249">
    <property type="entry name" value="RNA_pol_sigma70_r4_t2"/>
</dbReference>
<evidence type="ECO:0000313" key="7">
    <source>
        <dbReference type="EMBL" id="EHP45519.1"/>
    </source>
</evidence>
<dbReference type="InterPro" id="IPR007627">
    <property type="entry name" value="RNA_pol_sigma70_r2"/>
</dbReference>
<dbReference type="Proteomes" id="UP000004892">
    <property type="component" value="Unassembled WGS sequence"/>
</dbReference>
<dbReference type="GeneID" id="98070338"/>
<keyword evidence="2" id="KW-0805">Transcription regulation</keyword>
<dbReference type="Gene3D" id="1.10.1740.10">
    <property type="match status" value="1"/>
</dbReference>
<dbReference type="NCBIfam" id="TIGR02937">
    <property type="entry name" value="sigma70-ECF"/>
    <property type="match status" value="1"/>
</dbReference>
<feature type="domain" description="RNA polymerase sigma-70 region 2" evidence="5">
    <location>
        <begin position="34"/>
        <end position="100"/>
    </location>
</feature>
<evidence type="ECO:0000259" key="6">
    <source>
        <dbReference type="Pfam" id="PF08281"/>
    </source>
</evidence>
<protein>
    <submittedName>
        <fullName evidence="7">RNA polymerase sigma-70 factor, expansion family 1</fullName>
    </submittedName>
</protein>
<dbReference type="EMBL" id="ADMC01000030">
    <property type="protein sequence ID" value="EHP45519.1"/>
    <property type="molecule type" value="Genomic_DNA"/>
</dbReference>
<dbReference type="InterPro" id="IPR039425">
    <property type="entry name" value="RNA_pol_sigma-70-like"/>
</dbReference>
<dbReference type="InterPro" id="IPR014284">
    <property type="entry name" value="RNA_pol_sigma-70_dom"/>
</dbReference>
<dbReference type="HOGENOM" id="CLU_047691_4_3_10"/>
<dbReference type="RefSeq" id="WP_009137955.1">
    <property type="nucleotide sequence ID" value="NZ_JH594597.1"/>
</dbReference>
<name>H1DKM6_9BACT</name>
<keyword evidence="8" id="KW-1185">Reference proteome</keyword>
<comment type="similarity">
    <text evidence="1">Belongs to the sigma-70 factor family. ECF subfamily.</text>
</comment>
<dbReference type="InterPro" id="IPR036388">
    <property type="entry name" value="WH-like_DNA-bd_sf"/>
</dbReference>
<dbReference type="Gene3D" id="1.10.10.10">
    <property type="entry name" value="Winged helix-like DNA-binding domain superfamily/Winged helix DNA-binding domain"/>
    <property type="match status" value="1"/>
</dbReference>
<dbReference type="InterPro" id="IPR013324">
    <property type="entry name" value="RNA_pol_sigma_r3/r4-like"/>
</dbReference>
<dbReference type="InterPro" id="IPR013325">
    <property type="entry name" value="RNA_pol_sigma_r2"/>
</dbReference>
<feature type="domain" description="RNA polymerase sigma factor 70 region 4 type 2" evidence="6">
    <location>
        <begin position="127"/>
        <end position="175"/>
    </location>
</feature>
<keyword evidence="3" id="KW-0731">Sigma factor</keyword>
<dbReference type="SUPFAM" id="SSF88659">
    <property type="entry name" value="Sigma3 and sigma4 domains of RNA polymerase sigma factors"/>
    <property type="match status" value="1"/>
</dbReference>
<dbReference type="GO" id="GO:0003677">
    <property type="term" value="F:DNA binding"/>
    <property type="evidence" value="ECO:0007669"/>
    <property type="project" value="InterPro"/>
</dbReference>
<reference evidence="7 8" key="1">
    <citation type="submission" date="2012-01" db="EMBL/GenBank/DDBJ databases">
        <title>The Genome Sequence of Odoribacter laneus YIT 12061.</title>
        <authorList>
            <consortium name="The Broad Institute Genome Sequencing Platform"/>
            <person name="Earl A."/>
            <person name="Ward D."/>
            <person name="Feldgarden M."/>
            <person name="Gevers D."/>
            <person name="Morotomi M."/>
            <person name="Young S.K."/>
            <person name="Zeng Q."/>
            <person name="Gargeya S."/>
            <person name="Fitzgerald M."/>
            <person name="Haas B."/>
            <person name="Abouelleil A."/>
            <person name="Alvarado L."/>
            <person name="Arachchi H.M."/>
            <person name="Berlin A."/>
            <person name="Chapman S.B."/>
            <person name="Gearin G."/>
            <person name="Goldberg J."/>
            <person name="Griggs A."/>
            <person name="Gujja S."/>
            <person name="Hansen M."/>
            <person name="Heiman D."/>
            <person name="Howarth C."/>
            <person name="Larimer J."/>
            <person name="Lui A."/>
            <person name="MacDonald P.J.P."/>
            <person name="McCowen C."/>
            <person name="Montmayeur A."/>
            <person name="Murphy C."/>
            <person name="Neiman D."/>
            <person name="Pearson M."/>
            <person name="Priest M."/>
            <person name="Roberts A."/>
            <person name="Saif S."/>
            <person name="Shea T."/>
            <person name="Sisk P."/>
            <person name="Stolte C."/>
            <person name="Sykes S."/>
            <person name="Wortman J."/>
            <person name="Nusbaum C."/>
            <person name="Birren B."/>
        </authorList>
    </citation>
    <scope>NUCLEOTIDE SEQUENCE [LARGE SCALE GENOMIC DNA]</scope>
    <source>
        <strain evidence="7 8">YIT 12061</strain>
    </source>
</reference>
<dbReference type="GO" id="GO:0006352">
    <property type="term" value="P:DNA-templated transcription initiation"/>
    <property type="evidence" value="ECO:0007669"/>
    <property type="project" value="InterPro"/>
</dbReference>
<evidence type="ECO:0000256" key="3">
    <source>
        <dbReference type="ARBA" id="ARBA00023082"/>
    </source>
</evidence>
<proteinExistence type="inferred from homology"/>
<keyword evidence="4" id="KW-0804">Transcription</keyword>
<dbReference type="SUPFAM" id="SSF88946">
    <property type="entry name" value="Sigma2 domain of RNA polymerase sigma factors"/>
    <property type="match status" value="1"/>
</dbReference>
<evidence type="ECO:0000259" key="5">
    <source>
        <dbReference type="Pfam" id="PF04542"/>
    </source>
</evidence>
<sequence length="201" mass="23747">MTQAPSNAKDKVEQTDNYLLQLIRQGDCMSFTTLFKKYYKVLVLFAHSFVKDKDVAEDLVQSFFCKLWEDRLTMAKITNCKNYFYIAIRNRCHNYIRNNKLIPVPFPDNLTEDNLLNTIIEEEISVKLIEKIQLLPEKCRNIMLMKIQGMDNKTIAATLHIREETVRSQIHRGKEILKNHFQMAYPALWIVPSFLESIFFF</sequence>
<comment type="caution">
    <text evidence="7">The sequence shown here is derived from an EMBL/GenBank/DDBJ whole genome shotgun (WGS) entry which is preliminary data.</text>
</comment>
<gene>
    <name evidence="7" type="ORF">HMPREF9449_02812</name>
</gene>
<dbReference type="GO" id="GO:0016987">
    <property type="term" value="F:sigma factor activity"/>
    <property type="evidence" value="ECO:0007669"/>
    <property type="project" value="UniProtKB-KW"/>
</dbReference>
<accession>H1DKM6</accession>
<dbReference type="AlphaFoldDB" id="H1DKM6"/>
<dbReference type="PATRIC" id="fig|742817.3.peg.3004"/>
<dbReference type="PANTHER" id="PTHR43133">
    <property type="entry name" value="RNA POLYMERASE ECF-TYPE SIGMA FACTO"/>
    <property type="match status" value="1"/>
</dbReference>
<evidence type="ECO:0000256" key="1">
    <source>
        <dbReference type="ARBA" id="ARBA00010641"/>
    </source>
</evidence>
<evidence type="ECO:0000256" key="2">
    <source>
        <dbReference type="ARBA" id="ARBA00023015"/>
    </source>
</evidence>
<dbReference type="PANTHER" id="PTHR43133:SF46">
    <property type="entry name" value="RNA POLYMERASE SIGMA-70 FACTOR ECF SUBFAMILY"/>
    <property type="match status" value="1"/>
</dbReference>
<dbReference type="eggNOG" id="COG1595">
    <property type="taxonomic scope" value="Bacteria"/>
</dbReference>
<dbReference type="Pfam" id="PF04542">
    <property type="entry name" value="Sigma70_r2"/>
    <property type="match status" value="1"/>
</dbReference>
<organism evidence="7 8">
    <name type="scientific">Odoribacter laneus YIT 12061</name>
    <dbReference type="NCBI Taxonomy" id="742817"/>
    <lineage>
        <taxon>Bacteria</taxon>
        <taxon>Pseudomonadati</taxon>
        <taxon>Bacteroidota</taxon>
        <taxon>Bacteroidia</taxon>
        <taxon>Bacteroidales</taxon>
        <taxon>Odoribacteraceae</taxon>
        <taxon>Odoribacter</taxon>
    </lineage>
</organism>
<evidence type="ECO:0000256" key="4">
    <source>
        <dbReference type="ARBA" id="ARBA00023163"/>
    </source>
</evidence>
<evidence type="ECO:0000313" key="8">
    <source>
        <dbReference type="Proteomes" id="UP000004892"/>
    </source>
</evidence>